<keyword evidence="2" id="KW-0805">Transcription regulation</keyword>
<keyword evidence="7" id="KW-1185">Reference proteome</keyword>
<dbReference type="PANTHER" id="PTHR30346">
    <property type="entry name" value="TRANSCRIPTIONAL DUAL REGULATOR HCAR-RELATED"/>
    <property type="match status" value="1"/>
</dbReference>
<evidence type="ECO:0000256" key="1">
    <source>
        <dbReference type="ARBA" id="ARBA00009437"/>
    </source>
</evidence>
<reference evidence="6 7" key="1">
    <citation type="submission" date="2019-09" db="EMBL/GenBank/DDBJ databases">
        <title>Phylogeny of genus Pseudoclavibacter and closely related genus.</title>
        <authorList>
            <person name="Li Y."/>
        </authorList>
    </citation>
    <scope>NUCLEOTIDE SEQUENCE [LARGE SCALE GENOMIC DNA]</scope>
    <source>
        <strain evidence="6 7">THG-MD12</strain>
    </source>
</reference>
<dbReference type="OrthoDB" id="3673085at2"/>
<evidence type="ECO:0000256" key="2">
    <source>
        <dbReference type="ARBA" id="ARBA00023015"/>
    </source>
</evidence>
<dbReference type="PROSITE" id="PS50931">
    <property type="entry name" value="HTH_LYSR"/>
    <property type="match status" value="1"/>
</dbReference>
<accession>A0A7J5B3S6</accession>
<keyword evidence="3" id="KW-0238">DNA-binding</keyword>
<comment type="similarity">
    <text evidence="1">Belongs to the LysR transcriptional regulatory family.</text>
</comment>
<evidence type="ECO:0000313" key="6">
    <source>
        <dbReference type="EMBL" id="KAB1638581.1"/>
    </source>
</evidence>
<dbReference type="Pfam" id="PF00126">
    <property type="entry name" value="HTH_1"/>
    <property type="match status" value="1"/>
</dbReference>
<dbReference type="SUPFAM" id="SSF46785">
    <property type="entry name" value="Winged helix' DNA-binding domain"/>
    <property type="match status" value="1"/>
</dbReference>
<keyword evidence="4" id="KW-0804">Transcription</keyword>
<dbReference type="AlphaFoldDB" id="A0A7J5B3S6"/>
<organism evidence="6 7">
    <name type="scientific">Pseudoclavibacter terrae</name>
    <dbReference type="NCBI Taxonomy" id="1530195"/>
    <lineage>
        <taxon>Bacteria</taxon>
        <taxon>Bacillati</taxon>
        <taxon>Actinomycetota</taxon>
        <taxon>Actinomycetes</taxon>
        <taxon>Micrococcales</taxon>
        <taxon>Microbacteriaceae</taxon>
        <taxon>Pseudoclavibacter</taxon>
    </lineage>
</organism>
<dbReference type="InterPro" id="IPR000847">
    <property type="entry name" value="LysR_HTH_N"/>
</dbReference>
<dbReference type="SUPFAM" id="SSF53850">
    <property type="entry name" value="Periplasmic binding protein-like II"/>
    <property type="match status" value="1"/>
</dbReference>
<dbReference type="Proteomes" id="UP000490386">
    <property type="component" value="Unassembled WGS sequence"/>
</dbReference>
<comment type="caution">
    <text evidence="6">The sequence shown here is derived from an EMBL/GenBank/DDBJ whole genome shotgun (WGS) entry which is preliminary data.</text>
</comment>
<dbReference type="FunFam" id="1.10.10.10:FF:000001">
    <property type="entry name" value="LysR family transcriptional regulator"/>
    <property type="match status" value="1"/>
</dbReference>
<evidence type="ECO:0000259" key="5">
    <source>
        <dbReference type="PROSITE" id="PS50931"/>
    </source>
</evidence>
<dbReference type="CDD" id="cd05466">
    <property type="entry name" value="PBP2_LTTR_substrate"/>
    <property type="match status" value="1"/>
</dbReference>
<protein>
    <submittedName>
        <fullName evidence="6">LysR family transcriptional regulator</fullName>
    </submittedName>
</protein>
<dbReference type="InterPro" id="IPR036390">
    <property type="entry name" value="WH_DNA-bd_sf"/>
</dbReference>
<dbReference type="Gene3D" id="3.40.190.290">
    <property type="match status" value="1"/>
</dbReference>
<dbReference type="PANTHER" id="PTHR30346:SF17">
    <property type="entry name" value="LYSR FAMILY TRANSCRIPTIONAL REGULATOR"/>
    <property type="match status" value="1"/>
</dbReference>
<dbReference type="InterPro" id="IPR036388">
    <property type="entry name" value="WH-like_DNA-bd_sf"/>
</dbReference>
<sequence>MFGLAYGPLPGKGEISDALLGCANRAAPQAALLVTRMEGHMDKRERYLHAFVEVCDRGSFSSAAKALFVSQPTVSRYVSALESEVGLRLIDRSTRTVTPTVAGRALLPAAKALIAKIVDFERLVSGIGAGETGFLRVGTVYSLSIRVIPKLMHAWRVRHPSIEIHLSEYRHRDLVTEAVLSGDLDVGFGPTPSPWDGQSLLMGEEEFVVVPKYGQWSGDARIAISSFQHEAWVQFGRENGLSAVLDETCGSGGFAPIVAVRTEQARAAVEFAVRGVGSTLVPSNIVPRTVQSVALEPPVTRTISLFWRTDGDLVVDEFIRTMRRASRPEMFL</sequence>
<feature type="domain" description="HTH lysR-type" evidence="5">
    <location>
        <begin position="46"/>
        <end position="100"/>
    </location>
</feature>
<evidence type="ECO:0000313" key="7">
    <source>
        <dbReference type="Proteomes" id="UP000490386"/>
    </source>
</evidence>
<name>A0A7J5B3S6_9MICO</name>
<evidence type="ECO:0000256" key="3">
    <source>
        <dbReference type="ARBA" id="ARBA00023125"/>
    </source>
</evidence>
<dbReference type="InterPro" id="IPR005119">
    <property type="entry name" value="LysR_subst-bd"/>
</dbReference>
<dbReference type="PRINTS" id="PR00039">
    <property type="entry name" value="HTHLYSR"/>
</dbReference>
<proteinExistence type="inferred from homology"/>
<dbReference type="GO" id="GO:0003700">
    <property type="term" value="F:DNA-binding transcription factor activity"/>
    <property type="evidence" value="ECO:0007669"/>
    <property type="project" value="InterPro"/>
</dbReference>
<gene>
    <name evidence="6" type="ORF">F8O03_09400</name>
</gene>
<evidence type="ECO:0000256" key="4">
    <source>
        <dbReference type="ARBA" id="ARBA00023163"/>
    </source>
</evidence>
<dbReference type="GO" id="GO:0003677">
    <property type="term" value="F:DNA binding"/>
    <property type="evidence" value="ECO:0007669"/>
    <property type="project" value="UniProtKB-KW"/>
</dbReference>
<dbReference type="GO" id="GO:0032993">
    <property type="term" value="C:protein-DNA complex"/>
    <property type="evidence" value="ECO:0007669"/>
    <property type="project" value="TreeGrafter"/>
</dbReference>
<dbReference type="EMBL" id="WBJX01000002">
    <property type="protein sequence ID" value="KAB1638581.1"/>
    <property type="molecule type" value="Genomic_DNA"/>
</dbReference>
<dbReference type="Pfam" id="PF03466">
    <property type="entry name" value="LysR_substrate"/>
    <property type="match status" value="1"/>
</dbReference>
<dbReference type="Gene3D" id="1.10.10.10">
    <property type="entry name" value="Winged helix-like DNA-binding domain superfamily/Winged helix DNA-binding domain"/>
    <property type="match status" value="1"/>
</dbReference>